<evidence type="ECO:0000313" key="1">
    <source>
        <dbReference type="EMBL" id="DAD87733.1"/>
    </source>
</evidence>
<protein>
    <submittedName>
        <fullName evidence="1">Uncharacterized protein</fullName>
    </submittedName>
</protein>
<organism evidence="1">
    <name type="scientific">Siphoviridae sp. ct8eQ1</name>
    <dbReference type="NCBI Taxonomy" id="2826171"/>
    <lineage>
        <taxon>Viruses</taxon>
        <taxon>Duplodnaviria</taxon>
        <taxon>Heunggongvirae</taxon>
        <taxon>Uroviricota</taxon>
        <taxon>Caudoviricetes</taxon>
    </lineage>
</organism>
<accession>A0A8S5MZ99</accession>
<reference evidence="1" key="1">
    <citation type="journal article" date="2021" name="Proc. Natl. Acad. Sci. U.S.A.">
        <title>A Catalog of Tens of Thousands of Viruses from Human Metagenomes Reveals Hidden Associations with Chronic Diseases.</title>
        <authorList>
            <person name="Tisza M.J."/>
            <person name="Buck C.B."/>
        </authorList>
    </citation>
    <scope>NUCLEOTIDE SEQUENCE</scope>
    <source>
        <strain evidence="1">Ct8eQ1</strain>
    </source>
</reference>
<proteinExistence type="predicted"/>
<name>A0A8S5MZ99_9CAUD</name>
<sequence>MNYTELQKVNDLLGEIKEIDFYLRMVEGATGNIRISINNHIIFFNNKYKVKFVAIMKEIRNELIEELKELGVVEDK</sequence>
<dbReference type="EMBL" id="BK015025">
    <property type="protein sequence ID" value="DAD87733.1"/>
    <property type="molecule type" value="Genomic_DNA"/>
</dbReference>